<keyword evidence="4" id="KW-0964">Secreted</keyword>
<dbReference type="EMBL" id="CH473956">
    <property type="protein sequence ID" value="EDM17822.1"/>
    <property type="molecule type" value="Genomic_DNA"/>
</dbReference>
<evidence type="ECO:0000256" key="12">
    <source>
        <dbReference type="ARBA" id="ARBA00068349"/>
    </source>
</evidence>
<evidence type="ECO:0000256" key="5">
    <source>
        <dbReference type="ARBA" id="ARBA00022687"/>
    </source>
</evidence>
<proteinExistence type="inferred from homology"/>
<keyword evidence="5" id="KW-0879">Wnt signaling pathway</keyword>
<evidence type="ECO:0000256" key="7">
    <source>
        <dbReference type="ARBA" id="ARBA00023054"/>
    </source>
</evidence>
<comment type="similarity">
    <text evidence="2">Belongs to the dickkopf family.</text>
</comment>
<feature type="coiled-coil region" evidence="13">
    <location>
        <begin position="40"/>
        <end position="78"/>
    </location>
</feature>
<keyword evidence="9" id="KW-0325">Glycoprotein</keyword>
<comment type="subunit">
    <text evidence="11">Interacts with LRP5 and LRP6.</text>
</comment>
<evidence type="ECO:0000256" key="8">
    <source>
        <dbReference type="ARBA" id="ARBA00023157"/>
    </source>
</evidence>
<gene>
    <name evidence="18" type="primary">Dkk3</name>
    <name evidence="16" type="ORF">rCG_39957</name>
</gene>
<keyword evidence="7 13" id="KW-0175">Coiled coil</keyword>
<comment type="function">
    <text evidence="10">Antagonizes canonical Wnt signaling by inhibiting LRP5/6 interaction with Wnt and by forming a ternary complex with the transmembrane protein KREMEN that promotes internalization of LRP5/6. DKKs play an important role in vertebrate development, where they locally inhibit Wnt regulated processes such as antero-posterior axial patterning, limb development, somitogenesis and eye formation. In the adult, Dkks are implicated in bone formation and bone disease, cancer and Alzheimer disease.</text>
</comment>
<evidence type="ECO:0000256" key="9">
    <source>
        <dbReference type="ARBA" id="ARBA00023180"/>
    </source>
</evidence>
<dbReference type="CDD" id="cd23274">
    <property type="entry name" value="Dkk3_Cys2"/>
    <property type="match status" value="1"/>
</dbReference>
<evidence type="ECO:0000256" key="11">
    <source>
        <dbReference type="ARBA" id="ARBA00064421"/>
    </source>
</evidence>
<evidence type="ECO:0000256" key="10">
    <source>
        <dbReference type="ARBA" id="ARBA00054161"/>
    </source>
</evidence>
<evidence type="ECO:0000256" key="13">
    <source>
        <dbReference type="SAM" id="Coils"/>
    </source>
</evidence>
<evidence type="ECO:0000256" key="4">
    <source>
        <dbReference type="ARBA" id="ARBA00022525"/>
    </source>
</evidence>
<dbReference type="InterPro" id="IPR006796">
    <property type="entry name" value="Dickkopf_N"/>
</dbReference>
<evidence type="ECO:0000313" key="16">
    <source>
        <dbReference type="EMBL" id="EDM17822.1"/>
    </source>
</evidence>
<dbReference type="GO" id="GO:0005576">
    <property type="term" value="C:extracellular region"/>
    <property type="evidence" value="ECO:0007669"/>
    <property type="project" value="UniProtKB-SubCell"/>
</dbReference>
<keyword evidence="8" id="KW-1015">Disulfide bond</keyword>
<dbReference type="AGR" id="RGD:621846"/>
<dbReference type="Gene3D" id="2.10.80.10">
    <property type="entry name" value="Lipase, subunit A"/>
    <property type="match status" value="1"/>
</dbReference>
<evidence type="ECO:0000256" key="2">
    <source>
        <dbReference type="ARBA" id="ARBA00010842"/>
    </source>
</evidence>
<dbReference type="Pfam" id="PF04706">
    <property type="entry name" value="Dickkopf_N"/>
    <property type="match status" value="1"/>
</dbReference>
<keyword evidence="6 14" id="KW-0732">Signal</keyword>
<name>A6I857_RAT</name>
<dbReference type="InterPro" id="IPR039863">
    <property type="entry name" value="DKK1-4"/>
</dbReference>
<dbReference type="GO" id="GO:0030178">
    <property type="term" value="P:negative regulation of Wnt signaling pathway"/>
    <property type="evidence" value="ECO:0007669"/>
    <property type="project" value="InterPro"/>
</dbReference>
<evidence type="ECO:0000256" key="3">
    <source>
        <dbReference type="ARBA" id="ARBA00022473"/>
    </source>
</evidence>
<feature type="domain" description="Dickkopf N-terminal cysteine-rich" evidence="15">
    <location>
        <begin position="118"/>
        <end position="168"/>
    </location>
</feature>
<dbReference type="PANTHER" id="PTHR12113">
    <property type="entry name" value="DICKKOPF3-LIKE 3"/>
    <property type="match status" value="1"/>
</dbReference>
<evidence type="ECO:0000313" key="17">
    <source>
        <dbReference type="Proteomes" id="UP000234681"/>
    </source>
</evidence>
<sequence length="320" mass="35763">MQWLRDILLCMLLAAVVPTAPTPAPTATWTPAEPGPALNYPQEEATLNEMFREVEELMEDTQHKLRSAVEEMEAEEAAARTSSEVTLSSLPANYHNETNTETRMENNTAHVHREVHKECIIDEDCGPTRYCQFSSFKYTCQPCRDQQMLCTRDSECCGDQLCAWGHCTQKATKGSNGTICDNQRDCQPGLCCAFQRGLLFPVCTPLPVEGELCHDPTSQMLDLITWELEPEGALDRCPCASGLLCQPHSHSLVYMCKPAFVGSHDHNEESQLPREALDDYEDVGFIGEVRQELEDLERSLAQEMAFEEATPVDSLGGEKI</sequence>
<accession>A6I857</accession>
<reference evidence="16 17" key="1">
    <citation type="submission" date="2005-09" db="EMBL/GenBank/DDBJ databases">
        <authorList>
            <person name="Mural R.J."/>
            <person name="Li P.W."/>
            <person name="Adams M.D."/>
            <person name="Amanatides P.G."/>
            <person name="Baden-Tillson H."/>
            <person name="Barnstead M."/>
            <person name="Chin S.H."/>
            <person name="Dew I."/>
            <person name="Evans C.A."/>
            <person name="Ferriera S."/>
            <person name="Flanigan M."/>
            <person name="Fosler C."/>
            <person name="Glodek A."/>
            <person name="Gu Z."/>
            <person name="Holt R.A."/>
            <person name="Jennings D."/>
            <person name="Kraft C.L."/>
            <person name="Lu F."/>
            <person name="Nguyen T."/>
            <person name="Nusskern D.R."/>
            <person name="Pfannkoch C.M."/>
            <person name="Sitter C."/>
            <person name="Sutton G.G."/>
            <person name="Venter J.C."/>
            <person name="Wang Z."/>
            <person name="Woodage T."/>
            <person name="Zheng X.H."/>
            <person name="Zhong F."/>
        </authorList>
    </citation>
    <scope>NUCLEOTIDE SEQUENCE [LARGE SCALE GENOMIC DNA]</scope>
    <source>
        <strain>BN</strain>
        <strain evidence="17">Sprague-Dawley</strain>
    </source>
</reference>
<evidence type="ECO:0000256" key="14">
    <source>
        <dbReference type="SAM" id="SignalP"/>
    </source>
</evidence>
<dbReference type="InterPro" id="IPR047300">
    <property type="entry name" value="Dkk3_Cys2"/>
</dbReference>
<dbReference type="PANTHER" id="PTHR12113:SF8">
    <property type="entry name" value="DICKKOPF-RELATED PROTEIN 3"/>
    <property type="match status" value="1"/>
</dbReference>
<dbReference type="FunFam" id="2.10.80.10:FF:000003">
    <property type="entry name" value="Dickkopf WNT-signaling pathway inhibitor 3"/>
    <property type="match status" value="1"/>
</dbReference>
<keyword evidence="3" id="KW-0217">Developmental protein</keyword>
<comment type="subcellular location">
    <subcellularLocation>
        <location evidence="1">Secreted</location>
    </subcellularLocation>
</comment>
<organism evidence="16 17">
    <name type="scientific">Rattus norvegicus</name>
    <name type="common">Rat</name>
    <dbReference type="NCBI Taxonomy" id="10116"/>
    <lineage>
        <taxon>Eukaryota</taxon>
        <taxon>Metazoa</taxon>
        <taxon>Chordata</taxon>
        <taxon>Craniata</taxon>
        <taxon>Vertebrata</taxon>
        <taxon>Euteleostomi</taxon>
        <taxon>Mammalia</taxon>
        <taxon>Eutheria</taxon>
        <taxon>Euarchontoglires</taxon>
        <taxon>Glires</taxon>
        <taxon>Rodentia</taxon>
        <taxon>Myomorpha</taxon>
        <taxon>Muroidea</taxon>
        <taxon>Muridae</taxon>
        <taxon>Murinae</taxon>
        <taxon>Rattus</taxon>
    </lineage>
</organism>
<evidence type="ECO:0000313" key="18">
    <source>
        <dbReference type="RGD" id="621846"/>
    </source>
</evidence>
<evidence type="ECO:0000256" key="6">
    <source>
        <dbReference type="ARBA" id="ARBA00022729"/>
    </source>
</evidence>
<protein>
    <recommendedName>
        <fullName evidence="12">Dickkopf-related protein 3</fullName>
    </recommendedName>
</protein>
<dbReference type="AlphaFoldDB" id="A6I857"/>
<feature type="chain" id="PRO_5039900453" description="Dickkopf-related protein 3" evidence="14">
    <location>
        <begin position="20"/>
        <end position="320"/>
    </location>
</feature>
<feature type="signal peptide" evidence="14">
    <location>
        <begin position="1"/>
        <end position="19"/>
    </location>
</feature>
<evidence type="ECO:0000256" key="1">
    <source>
        <dbReference type="ARBA" id="ARBA00004613"/>
    </source>
</evidence>
<dbReference type="RGD" id="621846">
    <property type="gene designation" value="Dkk3"/>
</dbReference>
<dbReference type="Proteomes" id="UP000234681">
    <property type="component" value="Chromosome 1"/>
</dbReference>
<dbReference type="GO" id="GO:0016055">
    <property type="term" value="P:Wnt signaling pathway"/>
    <property type="evidence" value="ECO:0007669"/>
    <property type="project" value="UniProtKB-KW"/>
</dbReference>
<evidence type="ECO:0000259" key="15">
    <source>
        <dbReference type="Pfam" id="PF04706"/>
    </source>
</evidence>